<dbReference type="AlphaFoldDB" id="A0AAX6DXX6"/>
<evidence type="ECO:0000256" key="2">
    <source>
        <dbReference type="ARBA" id="ARBA00009748"/>
    </source>
</evidence>
<evidence type="ECO:0000256" key="7">
    <source>
        <dbReference type="ARBA" id="ARBA00023288"/>
    </source>
</evidence>
<dbReference type="SUPFAM" id="SSF47699">
    <property type="entry name" value="Bifunctional inhibitor/lipid-transfer protein/seed storage 2S albumin"/>
    <property type="match status" value="1"/>
</dbReference>
<dbReference type="GO" id="GO:0098552">
    <property type="term" value="C:side of membrane"/>
    <property type="evidence" value="ECO:0007669"/>
    <property type="project" value="UniProtKB-KW"/>
</dbReference>
<dbReference type="GO" id="GO:0005886">
    <property type="term" value="C:plasma membrane"/>
    <property type="evidence" value="ECO:0007669"/>
    <property type="project" value="UniProtKB-SubCell"/>
</dbReference>
<sequence>MAQGRLEMCLALVLMTAMWVETSAQPNPNCMPAITSLSPCLGFITGNSSTPSTSCCTQLASVVQTQAQCLCTVLNGAPQLPFVVNQTQALTLPGACNIQTPPLSQCNAASGSAPPAPAPTSTETPTAATTAPSPSTSTPSVPSGTTTPATPSAPSALPPLRPLQPLQLQAYRQLKVDQRLARQLVPRRPLVALPNSRFLSCPSSWQLRCSLASKFAFLRSFRVSTSIFLLPCVLVVL</sequence>
<dbReference type="CDD" id="cd00010">
    <property type="entry name" value="AAI_LTSS"/>
    <property type="match status" value="1"/>
</dbReference>
<dbReference type="SMART" id="SM00499">
    <property type="entry name" value="AAI"/>
    <property type="match status" value="1"/>
</dbReference>
<feature type="domain" description="Bifunctional inhibitor/plant lipid transfer protein/seed storage helical" evidence="10">
    <location>
        <begin position="30"/>
        <end position="106"/>
    </location>
</feature>
<evidence type="ECO:0000256" key="1">
    <source>
        <dbReference type="ARBA" id="ARBA00004609"/>
    </source>
</evidence>
<evidence type="ECO:0000313" key="12">
    <source>
        <dbReference type="Proteomes" id="UP001140949"/>
    </source>
</evidence>
<comment type="caution">
    <text evidence="11">The sequence shown here is derived from an EMBL/GenBank/DDBJ whole genome shotgun (WGS) entry which is preliminary data.</text>
</comment>
<dbReference type="Gene3D" id="1.10.110.10">
    <property type="entry name" value="Plant lipid-transfer and hydrophobic proteins"/>
    <property type="match status" value="1"/>
</dbReference>
<name>A0AAX6DXX6_IRIPA</name>
<protein>
    <submittedName>
        <fullName evidence="11">Non-specific lipid-transfer protein-like protein</fullName>
    </submittedName>
</protein>
<keyword evidence="12" id="KW-1185">Reference proteome</keyword>
<keyword evidence="3" id="KW-0472">Membrane</keyword>
<feature type="compositionally biased region" description="Low complexity" evidence="8">
    <location>
        <begin position="108"/>
        <end position="155"/>
    </location>
</feature>
<dbReference type="Proteomes" id="UP001140949">
    <property type="component" value="Unassembled WGS sequence"/>
</dbReference>
<feature type="chain" id="PRO_5043623839" evidence="9">
    <location>
        <begin position="25"/>
        <end position="237"/>
    </location>
</feature>
<accession>A0AAX6DXX6</accession>
<evidence type="ECO:0000256" key="4">
    <source>
        <dbReference type="ARBA" id="ARBA00022729"/>
    </source>
</evidence>
<evidence type="ECO:0000256" key="5">
    <source>
        <dbReference type="ARBA" id="ARBA00023157"/>
    </source>
</evidence>
<comment type="similarity">
    <text evidence="2">Belongs to the plant LTP family.</text>
</comment>
<keyword evidence="5" id="KW-1015">Disulfide bond</keyword>
<organism evidence="11 12">
    <name type="scientific">Iris pallida</name>
    <name type="common">Sweet iris</name>
    <dbReference type="NCBI Taxonomy" id="29817"/>
    <lineage>
        <taxon>Eukaryota</taxon>
        <taxon>Viridiplantae</taxon>
        <taxon>Streptophyta</taxon>
        <taxon>Embryophyta</taxon>
        <taxon>Tracheophyta</taxon>
        <taxon>Spermatophyta</taxon>
        <taxon>Magnoliopsida</taxon>
        <taxon>Liliopsida</taxon>
        <taxon>Asparagales</taxon>
        <taxon>Iridaceae</taxon>
        <taxon>Iridoideae</taxon>
        <taxon>Irideae</taxon>
        <taxon>Iris</taxon>
    </lineage>
</organism>
<comment type="subcellular location">
    <subcellularLocation>
        <location evidence="1">Cell membrane</location>
        <topology evidence="1">Lipid-anchor</topology>
        <topology evidence="1">GPI-anchor</topology>
    </subcellularLocation>
</comment>
<dbReference type="InterPro" id="IPR036312">
    <property type="entry name" value="Bifun_inhib/LTP/seed_sf"/>
</dbReference>
<keyword evidence="7" id="KW-0449">Lipoprotein</keyword>
<proteinExistence type="inferred from homology"/>
<reference evidence="11" key="1">
    <citation type="journal article" date="2023" name="GigaByte">
        <title>Genome assembly of the bearded iris, Iris pallida Lam.</title>
        <authorList>
            <person name="Bruccoleri R.E."/>
            <person name="Oakeley E.J."/>
            <person name="Faust A.M.E."/>
            <person name="Altorfer M."/>
            <person name="Dessus-Babus S."/>
            <person name="Burckhardt D."/>
            <person name="Oertli M."/>
            <person name="Naumann U."/>
            <person name="Petersen F."/>
            <person name="Wong J."/>
        </authorList>
    </citation>
    <scope>NUCLEOTIDE SEQUENCE</scope>
    <source>
        <strain evidence="11">GSM-AAB239-AS_SAM_17_03QT</strain>
    </source>
</reference>
<keyword evidence="4 9" id="KW-0732">Signal</keyword>
<evidence type="ECO:0000259" key="10">
    <source>
        <dbReference type="SMART" id="SM00499"/>
    </source>
</evidence>
<reference evidence="11" key="2">
    <citation type="submission" date="2023-04" db="EMBL/GenBank/DDBJ databases">
        <authorList>
            <person name="Bruccoleri R.E."/>
            <person name="Oakeley E.J."/>
            <person name="Faust A.-M."/>
            <person name="Dessus-Babus S."/>
            <person name="Altorfer M."/>
            <person name="Burckhardt D."/>
            <person name="Oertli M."/>
            <person name="Naumann U."/>
            <person name="Petersen F."/>
            <person name="Wong J."/>
        </authorList>
    </citation>
    <scope>NUCLEOTIDE SEQUENCE</scope>
    <source>
        <strain evidence="11">GSM-AAB239-AS_SAM_17_03QT</strain>
        <tissue evidence="11">Leaf</tissue>
    </source>
</reference>
<evidence type="ECO:0000313" key="11">
    <source>
        <dbReference type="EMBL" id="KAJ6796614.1"/>
    </source>
</evidence>
<evidence type="ECO:0000256" key="9">
    <source>
        <dbReference type="SAM" id="SignalP"/>
    </source>
</evidence>
<keyword evidence="6" id="KW-0325">Glycoprotein</keyword>
<keyword evidence="3" id="KW-0336">GPI-anchor</keyword>
<dbReference type="PANTHER" id="PTHR33044">
    <property type="entry name" value="BIFUNCTIONAL INHIBITOR/LIPID-TRANSFER PROTEIN/SEED STORAGE 2S ALBUMIN SUPERFAMILY PROTEIN-RELATED"/>
    <property type="match status" value="1"/>
</dbReference>
<feature type="signal peptide" evidence="9">
    <location>
        <begin position="1"/>
        <end position="24"/>
    </location>
</feature>
<dbReference type="InterPro" id="IPR043325">
    <property type="entry name" value="LTSS"/>
</dbReference>
<dbReference type="Pfam" id="PF14368">
    <property type="entry name" value="LTP_2"/>
    <property type="match status" value="1"/>
</dbReference>
<evidence type="ECO:0000256" key="8">
    <source>
        <dbReference type="SAM" id="MobiDB-lite"/>
    </source>
</evidence>
<evidence type="ECO:0000256" key="3">
    <source>
        <dbReference type="ARBA" id="ARBA00022622"/>
    </source>
</evidence>
<dbReference type="FunFam" id="1.10.110.10:FF:000001">
    <property type="entry name" value="Bifunctional inhibitor/lipid-transfer protein/seed storage 2S albumin superfamily protein"/>
    <property type="match status" value="1"/>
</dbReference>
<dbReference type="InterPro" id="IPR016140">
    <property type="entry name" value="Bifunc_inhib/LTP/seed_store"/>
</dbReference>
<feature type="region of interest" description="Disordered" evidence="8">
    <location>
        <begin position="107"/>
        <end position="159"/>
    </location>
</feature>
<gene>
    <name evidence="11" type="ORF">M6B38_219395</name>
</gene>
<dbReference type="EMBL" id="JANAVB010041219">
    <property type="protein sequence ID" value="KAJ6796614.1"/>
    <property type="molecule type" value="Genomic_DNA"/>
</dbReference>
<evidence type="ECO:0000256" key="6">
    <source>
        <dbReference type="ARBA" id="ARBA00023180"/>
    </source>
</evidence>